<dbReference type="EMBL" id="PRDW01000014">
    <property type="protein sequence ID" value="PPB82064.1"/>
    <property type="molecule type" value="Genomic_DNA"/>
</dbReference>
<dbReference type="AlphaFoldDB" id="A0A2P5K7L6"/>
<dbReference type="Proteomes" id="UP000243096">
    <property type="component" value="Unassembled WGS sequence"/>
</dbReference>
<protein>
    <submittedName>
        <fullName evidence="1">Uncharacterized protein</fullName>
    </submittedName>
</protein>
<proteinExistence type="predicted"/>
<reference evidence="1 2" key="1">
    <citation type="submission" date="2018-01" db="EMBL/GenBank/DDBJ databases">
        <title>Genomic Encyclopedia of Type Strains, Phase III (KMG-III): the genomes of soil and plant-associated and newly described type strains.</title>
        <authorList>
            <person name="Whitman W."/>
        </authorList>
    </citation>
    <scope>NUCLEOTIDE SEQUENCE [LARGE SCALE GENOMIC DNA]</scope>
    <source>
        <strain evidence="1 2">HKI456</strain>
    </source>
</reference>
<gene>
    <name evidence="1" type="ORF">B0O95_11431</name>
</gene>
<keyword evidence="2" id="KW-1185">Reference proteome</keyword>
<evidence type="ECO:0000313" key="1">
    <source>
        <dbReference type="EMBL" id="PPB82064.1"/>
    </source>
</evidence>
<name>A0A2P5K7L6_9BURK</name>
<sequence length="250" mass="26817">MTPSLFANKAGYRRQTGVVPECFVVASIAISQHDMVFRTSGARVPDTDRMCQTFGQHVNAKAGCGHRSYRAAGGPLSCNINTITTSLSADALISGARGDRHGGGCPGRIGCCWRWHVQWRPAASLGNGSRWIVRQARWTMYWRSVCRALVRVLAALWQEAASWTTRRDALGEHCRMRNASKANADAGASLRSYGYANSSRVALGQGAPRGSSRGCATVVSVGVNGWRGIPARAACQVVRPGDIPATIRSA</sequence>
<organism evidence="1 2">
    <name type="scientific">Mycetohabitans endofungorum</name>
    <dbReference type="NCBI Taxonomy" id="417203"/>
    <lineage>
        <taxon>Bacteria</taxon>
        <taxon>Pseudomonadati</taxon>
        <taxon>Pseudomonadota</taxon>
        <taxon>Betaproteobacteria</taxon>
        <taxon>Burkholderiales</taxon>
        <taxon>Burkholderiaceae</taxon>
        <taxon>Mycetohabitans</taxon>
    </lineage>
</organism>
<comment type="caution">
    <text evidence="1">The sequence shown here is derived from an EMBL/GenBank/DDBJ whole genome shotgun (WGS) entry which is preliminary data.</text>
</comment>
<accession>A0A2P5K7L6</accession>
<evidence type="ECO:0000313" key="2">
    <source>
        <dbReference type="Proteomes" id="UP000243096"/>
    </source>
</evidence>